<gene>
    <name evidence="1" type="ORF">OMM_03890</name>
</gene>
<evidence type="ECO:0008006" key="3">
    <source>
        <dbReference type="Google" id="ProtNLM"/>
    </source>
</evidence>
<sequence>MMLIIYASLENALSFGKAVTSVCQEEKYLSNTTGYSIPRWSTITPPIDYLIPGQSTKYFICGDNIVCTPLSYNNLTNGYVDQNIKIYTPGFIIGKISGNIGEDGTQASFTVKLKSPPNGDVAMNIISSDETEAEVEPSILTFFQDDWDQEKTVTVIGQYDDLEDANQRVFIKLSINTLNTTDTTGYLALSSTIPIETINEGPPTPIDNEPIVIIPGAIESPGQQISYSFTGNAGERLTAYLDNINRKKHGRVNSKSRWYRTI</sequence>
<comment type="caution">
    <text evidence="1">The sequence shown here is derived from an EMBL/GenBank/DDBJ whole genome shotgun (WGS) entry which is preliminary data.</text>
</comment>
<proteinExistence type="predicted"/>
<evidence type="ECO:0000313" key="2">
    <source>
        <dbReference type="Proteomes" id="UP000189670"/>
    </source>
</evidence>
<reference evidence="2" key="1">
    <citation type="submission" date="2012-11" db="EMBL/GenBank/DDBJ databases">
        <authorList>
            <person name="Lucero-Rivera Y.E."/>
            <person name="Tovar-Ramirez D."/>
        </authorList>
    </citation>
    <scope>NUCLEOTIDE SEQUENCE [LARGE SCALE GENOMIC DNA]</scope>
    <source>
        <strain evidence="2">Araruama</strain>
    </source>
</reference>
<dbReference type="EMBL" id="ATBP01000626">
    <property type="protein sequence ID" value="ETR69513.1"/>
    <property type="molecule type" value="Genomic_DNA"/>
</dbReference>
<name>A0A1V1P3Y4_9BACT</name>
<protein>
    <recommendedName>
        <fullName evidence="3">Cadherin domain-containing protein</fullName>
    </recommendedName>
</protein>
<accession>A0A1V1P3Y4</accession>
<organism evidence="1 2">
    <name type="scientific">Candidatus Magnetoglobus multicellularis str. Araruama</name>
    <dbReference type="NCBI Taxonomy" id="890399"/>
    <lineage>
        <taxon>Bacteria</taxon>
        <taxon>Pseudomonadati</taxon>
        <taxon>Thermodesulfobacteriota</taxon>
        <taxon>Desulfobacteria</taxon>
        <taxon>Desulfobacterales</taxon>
        <taxon>Desulfobacteraceae</taxon>
        <taxon>Candidatus Magnetoglobus</taxon>
    </lineage>
</organism>
<dbReference type="Proteomes" id="UP000189670">
    <property type="component" value="Unassembled WGS sequence"/>
</dbReference>
<dbReference type="AlphaFoldDB" id="A0A1V1P3Y4"/>
<evidence type="ECO:0000313" key="1">
    <source>
        <dbReference type="EMBL" id="ETR69513.1"/>
    </source>
</evidence>